<gene>
    <name evidence="2" type="ORF">ACFQ3W_13860</name>
</gene>
<protein>
    <submittedName>
        <fullName evidence="2">NusG domain II-containing protein</fullName>
    </submittedName>
</protein>
<evidence type="ECO:0000256" key="1">
    <source>
        <dbReference type="SAM" id="Phobius"/>
    </source>
</evidence>
<feature type="transmembrane region" description="Helical" evidence="1">
    <location>
        <begin position="6"/>
        <end position="25"/>
    </location>
</feature>
<keyword evidence="3" id="KW-1185">Reference proteome</keyword>
<keyword evidence="1" id="KW-0812">Transmembrane</keyword>
<sequence length="131" mass="14237">MKRGDILLIGIIVVIALAFLVPRWLDENSSEKNHNDNGKVARITVDGKLFKTVKLTGKEQTIDIKTKYGENILKVHDNGIEMTDADCPDKICLTFGFVDRNGGTIVCLPHKLMVEVVGGSGEGADVDASVQ</sequence>
<reference evidence="3" key="1">
    <citation type="journal article" date="2019" name="Int. J. Syst. Evol. Microbiol.">
        <title>The Global Catalogue of Microorganisms (GCM) 10K type strain sequencing project: providing services to taxonomists for standard genome sequencing and annotation.</title>
        <authorList>
            <consortium name="The Broad Institute Genomics Platform"/>
            <consortium name="The Broad Institute Genome Sequencing Center for Infectious Disease"/>
            <person name="Wu L."/>
            <person name="Ma J."/>
        </authorList>
    </citation>
    <scope>NUCLEOTIDE SEQUENCE [LARGE SCALE GENOMIC DNA]</scope>
    <source>
        <strain evidence="3">CCUG 59189</strain>
    </source>
</reference>
<dbReference type="RefSeq" id="WP_379319825.1">
    <property type="nucleotide sequence ID" value="NZ_JBHTLM010000009.1"/>
</dbReference>
<dbReference type="Gene3D" id="2.60.320.10">
    <property type="entry name" value="N-utilization substance G protein NusG, insert domain"/>
    <property type="match status" value="1"/>
</dbReference>
<proteinExistence type="predicted"/>
<keyword evidence="1" id="KW-1133">Transmembrane helix</keyword>
<keyword evidence="1" id="KW-0472">Membrane</keyword>
<accession>A0ABW3RYZ4</accession>
<evidence type="ECO:0000313" key="3">
    <source>
        <dbReference type="Proteomes" id="UP001597262"/>
    </source>
</evidence>
<name>A0ABW3RYZ4_9BACL</name>
<evidence type="ECO:0000313" key="2">
    <source>
        <dbReference type="EMBL" id="MFD1177376.1"/>
    </source>
</evidence>
<dbReference type="Pfam" id="PF07009">
    <property type="entry name" value="NusG_II"/>
    <property type="match status" value="1"/>
</dbReference>
<dbReference type="InterPro" id="IPR038690">
    <property type="entry name" value="NusG_2_sf"/>
</dbReference>
<comment type="caution">
    <text evidence="2">The sequence shown here is derived from an EMBL/GenBank/DDBJ whole genome shotgun (WGS) entry which is preliminary data.</text>
</comment>
<dbReference type="EMBL" id="JBHTLM010000009">
    <property type="protein sequence ID" value="MFD1177376.1"/>
    <property type="molecule type" value="Genomic_DNA"/>
</dbReference>
<dbReference type="Proteomes" id="UP001597262">
    <property type="component" value="Unassembled WGS sequence"/>
</dbReference>
<dbReference type="CDD" id="cd09911">
    <property type="entry name" value="Lin0431_like"/>
    <property type="match status" value="1"/>
</dbReference>
<organism evidence="2 3">
    <name type="scientific">Paenibacillus puldeungensis</name>
    <dbReference type="NCBI Taxonomy" id="696536"/>
    <lineage>
        <taxon>Bacteria</taxon>
        <taxon>Bacillati</taxon>
        <taxon>Bacillota</taxon>
        <taxon>Bacilli</taxon>
        <taxon>Bacillales</taxon>
        <taxon>Paenibacillaceae</taxon>
        <taxon>Paenibacillus</taxon>
    </lineage>
</organism>